<accession>A0A0A0BNJ1</accession>
<keyword evidence="2" id="KW-0812">Transmembrane</keyword>
<keyword evidence="4" id="KW-1185">Reference proteome</keyword>
<dbReference type="AlphaFoldDB" id="A0A0A0BNJ1"/>
<name>A0A0A0BNJ1_9CELL</name>
<evidence type="ECO:0000313" key="3">
    <source>
        <dbReference type="EMBL" id="KGM09505.1"/>
    </source>
</evidence>
<protein>
    <submittedName>
        <fullName evidence="3">Pilus assembly protein TadE</fullName>
    </submittedName>
</protein>
<feature type="region of interest" description="Disordered" evidence="1">
    <location>
        <begin position="1"/>
        <end position="44"/>
    </location>
</feature>
<dbReference type="Proteomes" id="UP000029839">
    <property type="component" value="Unassembled WGS sequence"/>
</dbReference>
<dbReference type="RefSeq" id="WP_229734468.1">
    <property type="nucleotide sequence ID" value="NZ_AXCY01000092.1"/>
</dbReference>
<proteinExistence type="predicted"/>
<dbReference type="EMBL" id="AXCY01000092">
    <property type="protein sequence ID" value="KGM09505.1"/>
    <property type="molecule type" value="Genomic_DNA"/>
</dbReference>
<feature type="transmembrane region" description="Helical" evidence="2">
    <location>
        <begin position="56"/>
        <end position="84"/>
    </location>
</feature>
<evidence type="ECO:0000313" key="4">
    <source>
        <dbReference type="Proteomes" id="UP000029839"/>
    </source>
</evidence>
<keyword evidence="2" id="KW-1133">Transmembrane helix</keyword>
<gene>
    <name evidence="3" type="ORF">N868_01625</name>
</gene>
<reference evidence="3 4" key="1">
    <citation type="submission" date="2013-08" db="EMBL/GenBank/DDBJ databases">
        <title>Genome sequencing of Cellulomonas carbonis T26.</title>
        <authorList>
            <person name="Chen F."/>
            <person name="Li Y."/>
            <person name="Wang G."/>
        </authorList>
    </citation>
    <scope>NUCLEOTIDE SEQUENCE [LARGE SCALE GENOMIC DNA]</scope>
    <source>
        <strain evidence="3 4">T26</strain>
    </source>
</reference>
<evidence type="ECO:0000256" key="2">
    <source>
        <dbReference type="SAM" id="Phobius"/>
    </source>
</evidence>
<evidence type="ECO:0000256" key="1">
    <source>
        <dbReference type="SAM" id="MobiDB-lite"/>
    </source>
</evidence>
<reference evidence="3 4" key="2">
    <citation type="journal article" date="2015" name="Stand. Genomic Sci.">
        <title>Draft genome sequence of Cellulomonas carbonis T26(T) and comparative analysis of six Cellulomonas genomes.</title>
        <authorList>
            <person name="Zhuang W."/>
            <person name="Zhang S."/>
            <person name="Xia X."/>
            <person name="Wang G."/>
        </authorList>
    </citation>
    <scope>NUCLEOTIDE SEQUENCE [LARGE SCALE GENOMIC DNA]</scope>
    <source>
        <strain evidence="3 4">T26</strain>
    </source>
</reference>
<sequence>MRRGGTRGALPQRRARAGRALDPRPRGDGGAAEPARADVALPAPPRGDDGNAVLEFIGASLLLLVPVVYLVLVLAAVQAATFAVDGAAREAARAVVTGTAHGEQRAVAAVALAFDDQGLDPATAAEALTMLCDPDCTSAGSRVTVEVETEVDLPGVPTFLSGVVPVSIPVAARLTAPVDDFRAPDGAP</sequence>
<organism evidence="3 4">
    <name type="scientific">Cellulomonas carbonis T26</name>
    <dbReference type="NCBI Taxonomy" id="947969"/>
    <lineage>
        <taxon>Bacteria</taxon>
        <taxon>Bacillati</taxon>
        <taxon>Actinomycetota</taxon>
        <taxon>Actinomycetes</taxon>
        <taxon>Micrococcales</taxon>
        <taxon>Cellulomonadaceae</taxon>
        <taxon>Cellulomonas</taxon>
    </lineage>
</organism>
<keyword evidence="2" id="KW-0472">Membrane</keyword>
<comment type="caution">
    <text evidence="3">The sequence shown here is derived from an EMBL/GenBank/DDBJ whole genome shotgun (WGS) entry which is preliminary data.</text>
</comment>